<dbReference type="Gene3D" id="3.30.200.20">
    <property type="entry name" value="Phosphorylase Kinase, domain 1"/>
    <property type="match status" value="1"/>
</dbReference>
<evidence type="ECO:0000256" key="3">
    <source>
        <dbReference type="ARBA" id="ARBA00022527"/>
    </source>
</evidence>
<evidence type="ECO:0000256" key="7">
    <source>
        <dbReference type="ARBA" id="ARBA00022777"/>
    </source>
</evidence>
<evidence type="ECO:0000256" key="12">
    <source>
        <dbReference type="RuleBase" id="RU000304"/>
    </source>
</evidence>
<keyword evidence="8 11" id="KW-0067">ATP-binding</keyword>
<dbReference type="InterPro" id="IPR017441">
    <property type="entry name" value="Protein_kinase_ATP_BS"/>
</dbReference>
<dbReference type="GO" id="GO:0005815">
    <property type="term" value="C:microtubule organizing center"/>
    <property type="evidence" value="ECO:0007669"/>
    <property type="project" value="UniProtKB-ARBA"/>
</dbReference>
<keyword evidence="4" id="KW-0597">Phosphoprotein</keyword>
<dbReference type="GO" id="GO:0035556">
    <property type="term" value="P:intracellular signal transduction"/>
    <property type="evidence" value="ECO:0007669"/>
    <property type="project" value="TreeGrafter"/>
</dbReference>
<evidence type="ECO:0000256" key="4">
    <source>
        <dbReference type="ARBA" id="ARBA00022553"/>
    </source>
</evidence>
<dbReference type="InterPro" id="IPR008271">
    <property type="entry name" value="Ser/Thr_kinase_AS"/>
</dbReference>
<feature type="non-terminal residue" evidence="15">
    <location>
        <position position="1"/>
    </location>
</feature>
<protein>
    <recommendedName>
        <fullName evidence="2">non-specific serine/threonine protein kinase</fullName>
        <ecNumber evidence="2">2.7.11.1</ecNumber>
    </recommendedName>
</protein>
<dbReference type="InterPro" id="IPR011009">
    <property type="entry name" value="Kinase-like_dom_sf"/>
</dbReference>
<dbReference type="SUPFAM" id="SSF56112">
    <property type="entry name" value="Protein kinase-like (PK-like)"/>
    <property type="match status" value="1"/>
</dbReference>
<comment type="catalytic activity">
    <reaction evidence="9">
        <text>L-threonyl-[protein] + ATP = O-phospho-L-threonyl-[protein] + ADP + H(+)</text>
        <dbReference type="Rhea" id="RHEA:46608"/>
        <dbReference type="Rhea" id="RHEA-COMP:11060"/>
        <dbReference type="Rhea" id="RHEA-COMP:11605"/>
        <dbReference type="ChEBI" id="CHEBI:15378"/>
        <dbReference type="ChEBI" id="CHEBI:30013"/>
        <dbReference type="ChEBI" id="CHEBI:30616"/>
        <dbReference type="ChEBI" id="CHEBI:61977"/>
        <dbReference type="ChEBI" id="CHEBI:456216"/>
        <dbReference type="EC" id="2.7.11.1"/>
    </reaction>
</comment>
<dbReference type="PROSITE" id="PS00107">
    <property type="entry name" value="PROTEIN_KINASE_ATP"/>
    <property type="match status" value="1"/>
</dbReference>
<dbReference type="GO" id="GO:0004674">
    <property type="term" value="F:protein serine/threonine kinase activity"/>
    <property type="evidence" value="ECO:0007669"/>
    <property type="project" value="UniProtKB-KW"/>
</dbReference>
<feature type="domain" description="Protein kinase" evidence="13">
    <location>
        <begin position="33"/>
        <end position="301"/>
    </location>
</feature>
<feature type="domain" description="AGC-kinase C-terminal" evidence="14">
    <location>
        <begin position="302"/>
        <end position="353"/>
    </location>
</feature>
<comment type="similarity">
    <text evidence="1">Belongs to the protein kinase superfamily. AGC Ser/Thr protein kinase family.</text>
</comment>
<proteinExistence type="inferred from homology"/>
<comment type="caution">
    <text evidence="15">The sequence shown here is derived from an EMBL/GenBank/DDBJ whole genome shotgun (WGS) entry which is preliminary data.</text>
</comment>
<dbReference type="InterPro" id="IPR000719">
    <property type="entry name" value="Prot_kinase_dom"/>
</dbReference>
<dbReference type="FunFam" id="1.10.510.10:FF:000024">
    <property type="entry name" value="Probable serine/threonine-protein kinase cot-1"/>
    <property type="match status" value="1"/>
</dbReference>
<dbReference type="SMART" id="SM00220">
    <property type="entry name" value="S_TKc"/>
    <property type="match status" value="1"/>
</dbReference>
<keyword evidence="5" id="KW-0808">Transferase</keyword>
<keyword evidence="16" id="KW-1185">Reference proteome</keyword>
<dbReference type="InterPro" id="IPR050236">
    <property type="entry name" value="Ser_Thr_kinase_AGC"/>
</dbReference>
<name>A0AA38HHG1_9CUCU</name>
<dbReference type="GO" id="GO:0005524">
    <property type="term" value="F:ATP binding"/>
    <property type="evidence" value="ECO:0007669"/>
    <property type="project" value="UniProtKB-UniRule"/>
</dbReference>
<evidence type="ECO:0000256" key="1">
    <source>
        <dbReference type="ARBA" id="ARBA00009903"/>
    </source>
</evidence>
<dbReference type="FunFam" id="3.30.200.20:FF:000109">
    <property type="entry name" value="Non-specific serine/threonine protein kinase"/>
    <property type="match status" value="1"/>
</dbReference>
<dbReference type="Gene3D" id="1.10.510.10">
    <property type="entry name" value="Transferase(Phosphotransferase) domain 1"/>
    <property type="match status" value="1"/>
</dbReference>
<dbReference type="PANTHER" id="PTHR24356">
    <property type="entry name" value="SERINE/THREONINE-PROTEIN KINASE"/>
    <property type="match status" value="1"/>
</dbReference>
<sequence length="353" mass="41139">MNEEDKSKEWEKFRKKESAYLRRRRAKQKIEDFEIIIQIGKGGYGDVFLSRNKDTNEIVALKRMRKKALLAQNEIHHIFNERNVLSAANSPWLVKLLCSFQDSSHVYLAMEYVPGGDMRTLLSNSGVLHEKHARFYLAEMTCAIDALHELGFIHRDLKPENFLISSSGHLKLTDFGLAKGVLCPEFREKMLERAFSLVGSPDYMAPEMLTQTGYDKLVDYWSIGCIFYEFLTAFPPFGAPTIDEIWVNVYHWREVLERPHYTGEDAEFNMSDEAWDLITKLITEKEKRIDCIDAIKKHCWFKGFEWDFLQDQQKQAAPFIPDLSNETDATYFTGCVQDEKFSFLDNSKYKESL</sequence>
<keyword evidence="6 11" id="KW-0547">Nucleotide-binding</keyword>
<dbReference type="EC" id="2.7.11.1" evidence="2"/>
<keyword evidence="7" id="KW-0418">Kinase</keyword>
<evidence type="ECO:0000256" key="2">
    <source>
        <dbReference type="ARBA" id="ARBA00012513"/>
    </source>
</evidence>
<keyword evidence="3 12" id="KW-0723">Serine/threonine-protein kinase</keyword>
<evidence type="ECO:0000256" key="10">
    <source>
        <dbReference type="ARBA" id="ARBA00048679"/>
    </source>
</evidence>
<evidence type="ECO:0000313" key="15">
    <source>
        <dbReference type="EMBL" id="KAJ3617931.1"/>
    </source>
</evidence>
<evidence type="ECO:0000256" key="5">
    <source>
        <dbReference type="ARBA" id="ARBA00022679"/>
    </source>
</evidence>
<evidence type="ECO:0000256" key="6">
    <source>
        <dbReference type="ARBA" id="ARBA00022741"/>
    </source>
</evidence>
<organism evidence="15 16">
    <name type="scientific">Zophobas morio</name>
    <dbReference type="NCBI Taxonomy" id="2755281"/>
    <lineage>
        <taxon>Eukaryota</taxon>
        <taxon>Metazoa</taxon>
        <taxon>Ecdysozoa</taxon>
        <taxon>Arthropoda</taxon>
        <taxon>Hexapoda</taxon>
        <taxon>Insecta</taxon>
        <taxon>Pterygota</taxon>
        <taxon>Neoptera</taxon>
        <taxon>Endopterygota</taxon>
        <taxon>Coleoptera</taxon>
        <taxon>Polyphaga</taxon>
        <taxon>Cucujiformia</taxon>
        <taxon>Tenebrionidae</taxon>
        <taxon>Zophobas</taxon>
    </lineage>
</organism>
<dbReference type="PANTHER" id="PTHR24356:SF417">
    <property type="entry name" value="CELL CYCLE PROTEIN KINASE DBF2-RELATED"/>
    <property type="match status" value="1"/>
</dbReference>
<evidence type="ECO:0000256" key="9">
    <source>
        <dbReference type="ARBA" id="ARBA00047899"/>
    </source>
</evidence>
<dbReference type="EMBL" id="JALNTZ010002415">
    <property type="protein sequence ID" value="KAJ3617931.1"/>
    <property type="molecule type" value="Genomic_DNA"/>
</dbReference>
<evidence type="ECO:0000256" key="8">
    <source>
        <dbReference type="ARBA" id="ARBA00022840"/>
    </source>
</evidence>
<evidence type="ECO:0000259" key="14">
    <source>
        <dbReference type="PROSITE" id="PS51285"/>
    </source>
</evidence>
<gene>
    <name evidence="15" type="ORF">Zmor_008792</name>
</gene>
<dbReference type="Pfam" id="PF00069">
    <property type="entry name" value="Pkinase"/>
    <property type="match status" value="1"/>
</dbReference>
<dbReference type="InterPro" id="IPR000961">
    <property type="entry name" value="AGC-kinase_C"/>
</dbReference>
<reference evidence="15" key="1">
    <citation type="journal article" date="2023" name="G3 (Bethesda)">
        <title>Whole genome assemblies of Zophobas morio and Tenebrio molitor.</title>
        <authorList>
            <person name="Kaur S."/>
            <person name="Stinson S.A."/>
            <person name="diCenzo G.C."/>
        </authorList>
    </citation>
    <scope>NUCLEOTIDE SEQUENCE</scope>
    <source>
        <strain evidence="15">QUZm001</strain>
    </source>
</reference>
<dbReference type="GO" id="GO:0007010">
    <property type="term" value="P:cytoskeleton organization"/>
    <property type="evidence" value="ECO:0007669"/>
    <property type="project" value="UniProtKB-ARBA"/>
</dbReference>
<feature type="binding site" evidence="11">
    <location>
        <position position="62"/>
    </location>
    <ligand>
        <name>ATP</name>
        <dbReference type="ChEBI" id="CHEBI:30616"/>
    </ligand>
</feature>
<dbReference type="Proteomes" id="UP001168821">
    <property type="component" value="Unassembled WGS sequence"/>
</dbReference>
<dbReference type="PROSITE" id="PS51285">
    <property type="entry name" value="AGC_KINASE_CTER"/>
    <property type="match status" value="1"/>
</dbReference>
<dbReference type="PROSITE" id="PS00108">
    <property type="entry name" value="PROTEIN_KINASE_ST"/>
    <property type="match status" value="1"/>
</dbReference>
<evidence type="ECO:0000259" key="13">
    <source>
        <dbReference type="PROSITE" id="PS50011"/>
    </source>
</evidence>
<dbReference type="PROSITE" id="PS50011">
    <property type="entry name" value="PROTEIN_KINASE_DOM"/>
    <property type="match status" value="1"/>
</dbReference>
<accession>A0AA38HHG1</accession>
<evidence type="ECO:0000313" key="16">
    <source>
        <dbReference type="Proteomes" id="UP001168821"/>
    </source>
</evidence>
<comment type="catalytic activity">
    <reaction evidence="10">
        <text>L-seryl-[protein] + ATP = O-phospho-L-seryl-[protein] + ADP + H(+)</text>
        <dbReference type="Rhea" id="RHEA:17989"/>
        <dbReference type="Rhea" id="RHEA-COMP:9863"/>
        <dbReference type="Rhea" id="RHEA-COMP:11604"/>
        <dbReference type="ChEBI" id="CHEBI:15378"/>
        <dbReference type="ChEBI" id="CHEBI:29999"/>
        <dbReference type="ChEBI" id="CHEBI:30616"/>
        <dbReference type="ChEBI" id="CHEBI:83421"/>
        <dbReference type="ChEBI" id="CHEBI:456216"/>
        <dbReference type="EC" id="2.7.11.1"/>
    </reaction>
</comment>
<dbReference type="AlphaFoldDB" id="A0AA38HHG1"/>
<evidence type="ECO:0000256" key="11">
    <source>
        <dbReference type="PROSITE-ProRule" id="PRU10141"/>
    </source>
</evidence>